<dbReference type="InterPro" id="IPR050320">
    <property type="entry name" value="N5-glutamine_MTase"/>
</dbReference>
<sequence>MISLDGMSADEIAAAGPQRLRTLPQHDLLTLAGDWLGQLAPWRDAETLAAISTSLSAESVLSSLFVFGDQVAESEARAQVPGPLLDLLLRARVLTEDAGKLSADYCLVRGDGLVLLAAWRAAGRDTGSYAPWVGTDSMTLSRLVAARRGVRSALDLGCGTGILGLSAARGGAEVLSVDVNPECTAATTLNAHLNGLAGRLTATEADIMSLSLGSRFDLVVSNPPCLPLRRGSLGWLAGEAGLDGLEFFWELLRQVPRLLTDAGEALLQAAAYGDEHGPFFVHELEAELRRLNLSGRLLLRPSTPPRWPAFAPRDAHQQLTGPLGDEVRAYVTSIGATHYYGFVLSARRTGEGLEVGRFR</sequence>
<organism evidence="2 3">
    <name type="scientific">Streptomyces griseoruber</name>
    <dbReference type="NCBI Taxonomy" id="1943"/>
    <lineage>
        <taxon>Bacteria</taxon>
        <taxon>Bacillati</taxon>
        <taxon>Actinomycetota</taxon>
        <taxon>Actinomycetes</taxon>
        <taxon>Kitasatosporales</taxon>
        <taxon>Streptomycetaceae</taxon>
        <taxon>Streptomyces</taxon>
    </lineage>
</organism>
<evidence type="ECO:0000259" key="1">
    <source>
        <dbReference type="Pfam" id="PF05175"/>
    </source>
</evidence>
<proteinExistence type="predicted"/>
<feature type="domain" description="Methyltransferase small" evidence="1">
    <location>
        <begin position="150"/>
        <end position="224"/>
    </location>
</feature>
<comment type="caution">
    <text evidence="2">The sequence shown here is derived from an EMBL/GenBank/DDBJ whole genome shotgun (WGS) entry which is preliminary data.</text>
</comment>
<name>A0A101SJU5_9ACTN</name>
<dbReference type="CDD" id="cd02440">
    <property type="entry name" value="AdoMet_MTases"/>
    <property type="match status" value="1"/>
</dbReference>
<dbReference type="Gene3D" id="3.40.50.150">
    <property type="entry name" value="Vaccinia Virus protein VP39"/>
    <property type="match status" value="1"/>
</dbReference>
<dbReference type="SUPFAM" id="SSF53335">
    <property type="entry name" value="S-adenosyl-L-methionine-dependent methyltransferases"/>
    <property type="match status" value="1"/>
</dbReference>
<gene>
    <name evidence="2" type="ORF">AQJ64_43675</name>
</gene>
<protein>
    <recommendedName>
        <fullName evidence="1">Methyltransferase small domain-containing protein</fullName>
    </recommendedName>
</protein>
<dbReference type="RefSeq" id="WP_055636275.1">
    <property type="nucleotide sequence ID" value="NZ_JBIRRP010000047.1"/>
</dbReference>
<dbReference type="AlphaFoldDB" id="A0A101SJU5"/>
<keyword evidence="3" id="KW-1185">Reference proteome</keyword>
<accession>A0A101SJU5</accession>
<evidence type="ECO:0000313" key="2">
    <source>
        <dbReference type="EMBL" id="KUN75138.1"/>
    </source>
</evidence>
<dbReference type="GO" id="GO:0008168">
    <property type="term" value="F:methyltransferase activity"/>
    <property type="evidence" value="ECO:0007669"/>
    <property type="project" value="InterPro"/>
</dbReference>
<dbReference type="PANTHER" id="PTHR18895:SF74">
    <property type="entry name" value="MTRF1L RELEASE FACTOR GLUTAMINE METHYLTRANSFERASE"/>
    <property type="match status" value="1"/>
</dbReference>
<dbReference type="PANTHER" id="PTHR18895">
    <property type="entry name" value="HEMK METHYLTRANSFERASE"/>
    <property type="match status" value="1"/>
</dbReference>
<evidence type="ECO:0000313" key="3">
    <source>
        <dbReference type="Proteomes" id="UP000052982"/>
    </source>
</evidence>
<dbReference type="Pfam" id="PF05175">
    <property type="entry name" value="MTS"/>
    <property type="match status" value="1"/>
</dbReference>
<reference evidence="2 3" key="1">
    <citation type="submission" date="2015-10" db="EMBL/GenBank/DDBJ databases">
        <title>Draft genome sequence of Streptomyces griseoruber DSM 40281, type strain for the species Streptomyces griseoruber.</title>
        <authorList>
            <person name="Ruckert C."/>
            <person name="Winkler A."/>
            <person name="Kalinowski J."/>
            <person name="Kampfer P."/>
            <person name="Glaeser S."/>
        </authorList>
    </citation>
    <scope>NUCLEOTIDE SEQUENCE [LARGE SCALE GENOMIC DNA]</scope>
    <source>
        <strain evidence="2 3">DSM 40281</strain>
    </source>
</reference>
<dbReference type="OrthoDB" id="8746524at2"/>
<dbReference type="EMBL" id="LMWW01000090">
    <property type="protein sequence ID" value="KUN75138.1"/>
    <property type="molecule type" value="Genomic_DNA"/>
</dbReference>
<dbReference type="InterPro" id="IPR007848">
    <property type="entry name" value="Small_mtfrase_dom"/>
</dbReference>
<dbReference type="STRING" id="1943.AQJ64_43675"/>
<dbReference type="Proteomes" id="UP000052982">
    <property type="component" value="Unassembled WGS sequence"/>
</dbReference>
<dbReference type="InterPro" id="IPR029063">
    <property type="entry name" value="SAM-dependent_MTases_sf"/>
</dbReference>